<evidence type="ECO:0000259" key="1">
    <source>
        <dbReference type="Pfam" id="PF19920"/>
    </source>
</evidence>
<evidence type="ECO:0000313" key="3">
    <source>
        <dbReference type="Proteomes" id="UP000266183"/>
    </source>
</evidence>
<keyword evidence="3" id="KW-1185">Reference proteome</keyword>
<organism evidence="2 3">
    <name type="scientific">Chryseolinea soli</name>
    <dbReference type="NCBI Taxonomy" id="2321403"/>
    <lineage>
        <taxon>Bacteria</taxon>
        <taxon>Pseudomonadati</taxon>
        <taxon>Bacteroidota</taxon>
        <taxon>Cytophagia</taxon>
        <taxon>Cytophagales</taxon>
        <taxon>Fulvivirgaceae</taxon>
        <taxon>Chryseolinea</taxon>
    </lineage>
</organism>
<sequence>MQSPPDSCFLKMIQTLRRQEGVVLYNDILEISSAEAEDVVAFLKEEYERESLDHPHTTPSFHPHAARWAAQTVYVAAQLILYRKHEEKDVPSLLPTFSFTPDAAAILSADLCLRFLPDMIVQLKIIDTNDPLIPLLESILKQWHFSAVRHNLAVDQPDFAPVVADVCLHQLYCQRIVDHRKLLLAQHPVFREAIAAQMGMYGPEFWNEFRTDTLSSLA</sequence>
<dbReference type="KEGG" id="chk:D4L85_17135"/>
<dbReference type="InterPro" id="IPR045549">
    <property type="entry name" value="bpX4"/>
</dbReference>
<gene>
    <name evidence="2" type="ORF">D4L85_17135</name>
</gene>
<reference evidence="3" key="1">
    <citation type="submission" date="2018-09" db="EMBL/GenBank/DDBJ databases">
        <title>Chryseolinea sp. KIS68-18 isolated from soil.</title>
        <authorList>
            <person name="Weon H.-Y."/>
            <person name="Kwon S.-W."/>
            <person name="Lee S.A."/>
        </authorList>
    </citation>
    <scope>NUCLEOTIDE SEQUENCE [LARGE SCALE GENOMIC DNA]</scope>
    <source>
        <strain evidence="3">KIS68-18</strain>
    </source>
</reference>
<evidence type="ECO:0000313" key="2">
    <source>
        <dbReference type="EMBL" id="AYB32190.1"/>
    </source>
</evidence>
<accession>A0A385SRE9</accession>
<feature type="domain" description="MoxR-vWA-beta-propeller ternary system" evidence="1">
    <location>
        <begin position="9"/>
        <end position="209"/>
    </location>
</feature>
<dbReference type="EMBL" id="CP032382">
    <property type="protein sequence ID" value="AYB32190.1"/>
    <property type="molecule type" value="Genomic_DNA"/>
</dbReference>
<name>A0A385SRE9_9BACT</name>
<dbReference type="AlphaFoldDB" id="A0A385SRE9"/>
<dbReference type="Pfam" id="PF19920">
    <property type="entry name" value="bpX4"/>
    <property type="match status" value="1"/>
</dbReference>
<protein>
    <recommendedName>
        <fullName evidence="1">MoxR-vWA-beta-propeller ternary system domain-containing protein</fullName>
    </recommendedName>
</protein>
<dbReference type="Proteomes" id="UP000266183">
    <property type="component" value="Chromosome"/>
</dbReference>
<proteinExistence type="predicted"/>